<keyword evidence="2" id="KW-1185">Reference proteome</keyword>
<gene>
    <name evidence="1" type="ORF">CEXT_231271</name>
</gene>
<sequence>MQIEKVYGTRPIQIPVQSYVERSAKEKTRKKRDKGMNTGTADSGGTLASILLFIPACFCLSVIEVCRGFLVSNTVVYVLSLLSQNTRLHHLQNEMQGVEDHQLKKKKGTDEINQSTQERYESLMATRFL</sequence>
<proteinExistence type="predicted"/>
<evidence type="ECO:0000313" key="1">
    <source>
        <dbReference type="EMBL" id="GIY18955.1"/>
    </source>
</evidence>
<dbReference type="Proteomes" id="UP001054945">
    <property type="component" value="Unassembled WGS sequence"/>
</dbReference>
<accession>A0AAV4RBV6</accession>
<comment type="caution">
    <text evidence="1">The sequence shown here is derived from an EMBL/GenBank/DDBJ whole genome shotgun (WGS) entry which is preliminary data.</text>
</comment>
<evidence type="ECO:0000313" key="2">
    <source>
        <dbReference type="Proteomes" id="UP001054945"/>
    </source>
</evidence>
<dbReference type="EMBL" id="BPLR01007700">
    <property type="protein sequence ID" value="GIY18955.1"/>
    <property type="molecule type" value="Genomic_DNA"/>
</dbReference>
<organism evidence="1 2">
    <name type="scientific">Caerostris extrusa</name>
    <name type="common">Bark spider</name>
    <name type="synonym">Caerostris bankana</name>
    <dbReference type="NCBI Taxonomy" id="172846"/>
    <lineage>
        <taxon>Eukaryota</taxon>
        <taxon>Metazoa</taxon>
        <taxon>Ecdysozoa</taxon>
        <taxon>Arthropoda</taxon>
        <taxon>Chelicerata</taxon>
        <taxon>Arachnida</taxon>
        <taxon>Araneae</taxon>
        <taxon>Araneomorphae</taxon>
        <taxon>Entelegynae</taxon>
        <taxon>Araneoidea</taxon>
        <taxon>Araneidae</taxon>
        <taxon>Caerostris</taxon>
    </lineage>
</organism>
<dbReference type="AlphaFoldDB" id="A0AAV4RBV6"/>
<protein>
    <submittedName>
        <fullName evidence="1">Uncharacterized protein</fullName>
    </submittedName>
</protein>
<reference evidence="1 2" key="1">
    <citation type="submission" date="2021-06" db="EMBL/GenBank/DDBJ databases">
        <title>Caerostris extrusa draft genome.</title>
        <authorList>
            <person name="Kono N."/>
            <person name="Arakawa K."/>
        </authorList>
    </citation>
    <scope>NUCLEOTIDE SEQUENCE [LARGE SCALE GENOMIC DNA]</scope>
</reference>
<name>A0AAV4RBV6_CAEEX</name>